<dbReference type="Pfam" id="PF01066">
    <property type="entry name" value="CDP-OH_P_transf"/>
    <property type="match status" value="1"/>
</dbReference>
<dbReference type="AlphaFoldDB" id="A0A2A2H4P2"/>
<protein>
    <recommendedName>
        <fullName evidence="6">CDP-alcohol phosphatidyltransferase</fullName>
    </recommendedName>
</protein>
<dbReference type="EMBL" id="LMVM01000023">
    <property type="protein sequence ID" value="PAV04253.1"/>
    <property type="molecule type" value="Genomic_DNA"/>
</dbReference>
<reference evidence="4 5" key="1">
    <citation type="journal article" date="2017" name="BMC Genomics">
        <title>Genomic analysis of methanogenic archaea reveals a shift towards energy conservation.</title>
        <authorList>
            <person name="Gilmore S.P."/>
            <person name="Henske J.K."/>
            <person name="Sexton J.A."/>
            <person name="Solomon K.V."/>
            <person name="Seppala S."/>
            <person name="Yoo J.I."/>
            <person name="Huyett L.M."/>
            <person name="Pressman A."/>
            <person name="Cogan J.Z."/>
            <person name="Kivenson V."/>
            <person name="Peng X."/>
            <person name="Tan Y."/>
            <person name="Valentine D.L."/>
            <person name="O'Malley M.A."/>
        </authorList>
    </citation>
    <scope>NUCLEOTIDE SEQUENCE [LARGE SCALE GENOMIC DNA]</scope>
    <source>
        <strain evidence="4 5">M.o.H.</strain>
    </source>
</reference>
<comment type="caution">
    <text evidence="4">The sequence shown here is derived from an EMBL/GenBank/DDBJ whole genome shotgun (WGS) entry which is preliminary data.</text>
</comment>
<dbReference type="Gene3D" id="1.20.120.1760">
    <property type="match status" value="1"/>
</dbReference>
<keyword evidence="3" id="KW-1133">Transmembrane helix</keyword>
<keyword evidence="3" id="KW-0812">Transmembrane</keyword>
<dbReference type="GO" id="GO:0016780">
    <property type="term" value="F:phosphotransferase activity, for other substituted phosphate groups"/>
    <property type="evidence" value="ECO:0007669"/>
    <property type="project" value="InterPro"/>
</dbReference>
<evidence type="ECO:0000256" key="3">
    <source>
        <dbReference type="SAM" id="Phobius"/>
    </source>
</evidence>
<dbReference type="InterPro" id="IPR000462">
    <property type="entry name" value="CDP-OH_P_trans"/>
</dbReference>
<dbReference type="InterPro" id="IPR048254">
    <property type="entry name" value="CDP_ALCOHOL_P_TRANSF_CS"/>
</dbReference>
<feature type="transmembrane region" description="Helical" evidence="3">
    <location>
        <begin position="7"/>
        <end position="29"/>
    </location>
</feature>
<dbReference type="RefSeq" id="WP_069585292.1">
    <property type="nucleotide sequence ID" value="NZ_LMVM01000023.1"/>
</dbReference>
<name>A0A2A2H4P2_METBR</name>
<feature type="transmembrane region" description="Helical" evidence="3">
    <location>
        <begin position="92"/>
        <end position="114"/>
    </location>
</feature>
<dbReference type="GO" id="GO:0016020">
    <property type="term" value="C:membrane"/>
    <property type="evidence" value="ECO:0007669"/>
    <property type="project" value="InterPro"/>
</dbReference>
<dbReference type="GO" id="GO:0008654">
    <property type="term" value="P:phospholipid biosynthetic process"/>
    <property type="evidence" value="ECO:0007669"/>
    <property type="project" value="InterPro"/>
</dbReference>
<gene>
    <name evidence="4" type="ORF">ASJ80_05210</name>
</gene>
<keyword evidence="1 2" id="KW-0808">Transferase</keyword>
<accession>A0A2A2H4P2</accession>
<evidence type="ECO:0000256" key="1">
    <source>
        <dbReference type="ARBA" id="ARBA00022679"/>
    </source>
</evidence>
<evidence type="ECO:0000256" key="2">
    <source>
        <dbReference type="RuleBase" id="RU003750"/>
    </source>
</evidence>
<proteinExistence type="inferred from homology"/>
<sequence>MKINKLILVPTGITAFRIVLSILFLDLLINNMELIAILVFLLAVITDAFDGYYARKLGVSSDYGAYLDITADFILVLVAFLTFIIIGIYPYWLLILIILVFLQFILTSKLKVLVYDPVGKYYGAFLFAVILVTLISPPIFYGFLLIATLLFTTLSLISRYLFFIFRKTVEK</sequence>
<dbReference type="InterPro" id="IPR043130">
    <property type="entry name" value="CDP-OH_PTrfase_TM_dom"/>
</dbReference>
<evidence type="ECO:0008006" key="6">
    <source>
        <dbReference type="Google" id="ProtNLM"/>
    </source>
</evidence>
<organism evidence="4 5">
    <name type="scientific">Methanobacterium bryantii</name>
    <dbReference type="NCBI Taxonomy" id="2161"/>
    <lineage>
        <taxon>Archaea</taxon>
        <taxon>Methanobacteriati</taxon>
        <taxon>Methanobacteriota</taxon>
        <taxon>Methanomada group</taxon>
        <taxon>Methanobacteria</taxon>
        <taxon>Methanobacteriales</taxon>
        <taxon>Methanobacteriaceae</taxon>
        <taxon>Methanobacterium</taxon>
    </lineage>
</organism>
<evidence type="ECO:0000313" key="4">
    <source>
        <dbReference type="EMBL" id="PAV04253.1"/>
    </source>
</evidence>
<keyword evidence="3" id="KW-0472">Membrane</keyword>
<feature type="transmembrane region" description="Helical" evidence="3">
    <location>
        <begin position="121"/>
        <end position="140"/>
    </location>
</feature>
<dbReference type="OrthoDB" id="70063at2157"/>
<comment type="similarity">
    <text evidence="2">Belongs to the CDP-alcohol phosphatidyltransferase class-I family.</text>
</comment>
<evidence type="ECO:0000313" key="5">
    <source>
        <dbReference type="Proteomes" id="UP000217784"/>
    </source>
</evidence>
<keyword evidence="5" id="KW-1185">Reference proteome</keyword>
<dbReference type="PROSITE" id="PS00379">
    <property type="entry name" value="CDP_ALCOHOL_P_TRANSF"/>
    <property type="match status" value="1"/>
</dbReference>
<feature type="transmembrane region" description="Helical" evidence="3">
    <location>
        <begin position="146"/>
        <end position="165"/>
    </location>
</feature>
<feature type="transmembrane region" description="Helical" evidence="3">
    <location>
        <begin position="65"/>
        <end position="86"/>
    </location>
</feature>
<dbReference type="Proteomes" id="UP000217784">
    <property type="component" value="Unassembled WGS sequence"/>
</dbReference>
<feature type="transmembrane region" description="Helical" evidence="3">
    <location>
        <begin position="35"/>
        <end position="53"/>
    </location>
</feature>